<feature type="region of interest" description="Disordered" evidence="1">
    <location>
        <begin position="1"/>
        <end position="36"/>
    </location>
</feature>
<dbReference type="AlphaFoldDB" id="A0A4S8Q679"/>
<proteinExistence type="predicted"/>
<dbReference type="Pfam" id="PF14103">
    <property type="entry name" value="DUF4276"/>
    <property type="match status" value="1"/>
</dbReference>
<gene>
    <name evidence="2" type="ORF">FAB82_16590</name>
</gene>
<comment type="caution">
    <text evidence="2">The sequence shown here is derived from an EMBL/GenBank/DDBJ whole genome shotgun (WGS) entry which is preliminary data.</text>
</comment>
<keyword evidence="3" id="KW-1185">Reference proteome</keyword>
<evidence type="ECO:0000313" key="3">
    <source>
        <dbReference type="Proteomes" id="UP000308760"/>
    </source>
</evidence>
<organism evidence="2 3">
    <name type="scientific">Glycomyces buryatensis</name>
    <dbReference type="NCBI Taxonomy" id="2570927"/>
    <lineage>
        <taxon>Bacteria</taxon>
        <taxon>Bacillati</taxon>
        <taxon>Actinomycetota</taxon>
        <taxon>Actinomycetes</taxon>
        <taxon>Glycomycetales</taxon>
        <taxon>Glycomycetaceae</taxon>
        <taxon>Glycomyces</taxon>
    </lineage>
</organism>
<dbReference type="Proteomes" id="UP000308760">
    <property type="component" value="Unassembled WGS sequence"/>
</dbReference>
<protein>
    <submittedName>
        <fullName evidence="2">DUF4276 family protein</fullName>
    </submittedName>
</protein>
<dbReference type="EMBL" id="STGY01000061">
    <property type="protein sequence ID" value="THV39827.1"/>
    <property type="molecule type" value="Genomic_DNA"/>
</dbReference>
<evidence type="ECO:0000313" key="2">
    <source>
        <dbReference type="EMBL" id="THV39827.1"/>
    </source>
</evidence>
<reference evidence="2 3" key="2">
    <citation type="submission" date="2019-05" db="EMBL/GenBank/DDBJ databases">
        <title>Glycomyces buryatensis sp. nov.</title>
        <authorList>
            <person name="Nikitina E."/>
        </authorList>
    </citation>
    <scope>NUCLEOTIDE SEQUENCE [LARGE SCALE GENOMIC DNA]</scope>
    <source>
        <strain evidence="2 3">18</strain>
    </source>
</reference>
<name>A0A4S8Q679_9ACTN</name>
<dbReference type="InterPro" id="IPR025455">
    <property type="entry name" value="DUF4276"/>
</dbReference>
<sequence>MQSLQRQDPDPDRTSASRFHAPRACESGDRGSRRGARMTVPVIAPIVEGHGEREAVQALLARLLPWLDDQRYVHVHPPNRKPRDLLLKSHGLAAALREAMTLRPLPSGVLIMIDADDECPMTLAEHLRDLAKVVHPDAPSFVVIPNREFEAWFLAAASSFAGKFGLPEDLRPPPDPEAIRDAKGWFTKRMPRGRPYKPAVHQKQFAKLLDLDAARGSSRSFRKLCSDLERILT</sequence>
<reference evidence="3" key="1">
    <citation type="submission" date="2019-04" db="EMBL/GenBank/DDBJ databases">
        <title>Nocardioides xinjiangensis sp. nov.</title>
        <authorList>
            <person name="Liu S."/>
        </authorList>
    </citation>
    <scope>NUCLEOTIDE SEQUENCE [LARGE SCALE GENOMIC DNA]</scope>
    <source>
        <strain evidence="3">18</strain>
    </source>
</reference>
<evidence type="ECO:0000256" key="1">
    <source>
        <dbReference type="SAM" id="MobiDB-lite"/>
    </source>
</evidence>
<accession>A0A4S8Q679</accession>
<dbReference type="OrthoDB" id="1491662at2"/>